<dbReference type="GO" id="GO:0008460">
    <property type="term" value="F:dTDP-glucose 4,6-dehydratase activity"/>
    <property type="evidence" value="ECO:0007669"/>
    <property type="project" value="UniProtKB-EC"/>
</dbReference>
<protein>
    <recommendedName>
        <fullName evidence="4 7">dTDP-glucose 4,6-dehydratase</fullName>
        <ecNumber evidence="4 7">4.2.1.46</ecNumber>
    </recommendedName>
</protein>
<dbReference type="EMBL" id="MFEL01000010">
    <property type="protein sequence ID" value="OGE81213.1"/>
    <property type="molecule type" value="Genomic_DNA"/>
</dbReference>
<dbReference type="AlphaFoldDB" id="A0A1F5NUC0"/>
<dbReference type="InterPro" id="IPR036291">
    <property type="entry name" value="NAD(P)-bd_dom_sf"/>
</dbReference>
<keyword evidence="5" id="KW-0520">NAD</keyword>
<sequence>MKYLITGGAGFIGSNFIHYLFGKYPDCEIVNLDKLTYAGNLDNLKAYEGDLRYTFIHSDIANPKAVEEAMRDVDIVVNFAAESHVDRSILGPDEFIQTNVVGTQVLLDAAEKHKKRFHHISTDEVFGHIPLDEHYKFDEQTKFDPRSPYAASKAASDHLVSAYYNTYGLEATISNCSNNFGPYQNPEKFIPRAITNVLEGKPVPIYKPGNQIRDWLHVEDHCKAIDLVLQKGKAGETYCVGGQTSEISNKQVAMKILQIMGKDESMLKEVADRPGHDVKYAVDWSKLKKELGWAPQHSFEDWLSKTVEWYVKNESWWKPLKAGVEKFYFKLGR</sequence>
<dbReference type="STRING" id="1817825.A2720_01595"/>
<dbReference type="PANTHER" id="PTHR43000">
    <property type="entry name" value="DTDP-D-GLUCOSE 4,6-DEHYDRATASE-RELATED"/>
    <property type="match status" value="1"/>
</dbReference>
<evidence type="ECO:0000313" key="10">
    <source>
        <dbReference type="Proteomes" id="UP000178892"/>
    </source>
</evidence>
<feature type="domain" description="NAD(P)-binding" evidence="8">
    <location>
        <begin position="4"/>
        <end position="305"/>
    </location>
</feature>
<comment type="cofactor">
    <cofactor evidence="2 7">
        <name>NAD(+)</name>
        <dbReference type="ChEBI" id="CHEBI:57540"/>
    </cofactor>
</comment>
<comment type="catalytic activity">
    <reaction evidence="1 7">
        <text>dTDP-alpha-D-glucose = dTDP-4-dehydro-6-deoxy-alpha-D-glucose + H2O</text>
        <dbReference type="Rhea" id="RHEA:17221"/>
        <dbReference type="ChEBI" id="CHEBI:15377"/>
        <dbReference type="ChEBI" id="CHEBI:57477"/>
        <dbReference type="ChEBI" id="CHEBI:57649"/>
        <dbReference type="EC" id="4.2.1.46"/>
    </reaction>
</comment>
<dbReference type="Proteomes" id="UP000178892">
    <property type="component" value="Unassembled WGS sequence"/>
</dbReference>
<dbReference type="InterPro" id="IPR005888">
    <property type="entry name" value="dTDP_Gluc_deHydtase"/>
</dbReference>
<evidence type="ECO:0000256" key="5">
    <source>
        <dbReference type="ARBA" id="ARBA00023027"/>
    </source>
</evidence>
<dbReference type="Gene3D" id="3.90.25.10">
    <property type="entry name" value="UDP-galactose 4-epimerase, domain 1"/>
    <property type="match status" value="1"/>
</dbReference>
<accession>A0A1F5NUC0</accession>
<evidence type="ECO:0000256" key="4">
    <source>
        <dbReference type="ARBA" id="ARBA00011990"/>
    </source>
</evidence>
<proteinExistence type="inferred from homology"/>
<evidence type="ECO:0000256" key="3">
    <source>
        <dbReference type="ARBA" id="ARBA00008178"/>
    </source>
</evidence>
<evidence type="ECO:0000256" key="1">
    <source>
        <dbReference type="ARBA" id="ARBA00001539"/>
    </source>
</evidence>
<dbReference type="Gene3D" id="3.40.50.720">
    <property type="entry name" value="NAD(P)-binding Rossmann-like Domain"/>
    <property type="match status" value="1"/>
</dbReference>
<evidence type="ECO:0000256" key="2">
    <source>
        <dbReference type="ARBA" id="ARBA00001911"/>
    </source>
</evidence>
<dbReference type="Pfam" id="PF16363">
    <property type="entry name" value="GDP_Man_Dehyd"/>
    <property type="match status" value="1"/>
</dbReference>
<dbReference type="InterPro" id="IPR016040">
    <property type="entry name" value="NAD(P)-bd_dom"/>
</dbReference>
<dbReference type="CDD" id="cd05246">
    <property type="entry name" value="dTDP_GD_SDR_e"/>
    <property type="match status" value="1"/>
</dbReference>
<comment type="caution">
    <text evidence="9">The sequence shown here is derived from an EMBL/GenBank/DDBJ whole genome shotgun (WGS) entry which is preliminary data.</text>
</comment>
<evidence type="ECO:0000256" key="7">
    <source>
        <dbReference type="RuleBase" id="RU004473"/>
    </source>
</evidence>
<dbReference type="NCBIfam" id="TIGR01181">
    <property type="entry name" value="dTDP_gluc_dehyt"/>
    <property type="match status" value="1"/>
</dbReference>
<evidence type="ECO:0000259" key="8">
    <source>
        <dbReference type="Pfam" id="PF16363"/>
    </source>
</evidence>
<dbReference type="GO" id="GO:0009225">
    <property type="term" value="P:nucleotide-sugar metabolic process"/>
    <property type="evidence" value="ECO:0007669"/>
    <property type="project" value="InterPro"/>
</dbReference>
<dbReference type="SUPFAM" id="SSF51735">
    <property type="entry name" value="NAD(P)-binding Rossmann-fold domains"/>
    <property type="match status" value="1"/>
</dbReference>
<comment type="similarity">
    <text evidence="3 7">Belongs to the NAD(P)-dependent epimerase/dehydratase family. dTDP-glucose dehydratase subfamily.</text>
</comment>
<gene>
    <name evidence="9" type="ORF">A2720_01595</name>
</gene>
<keyword evidence="6 7" id="KW-0456">Lyase</keyword>
<evidence type="ECO:0000313" key="9">
    <source>
        <dbReference type="EMBL" id="OGE81213.1"/>
    </source>
</evidence>
<name>A0A1F5NUC0_9BACT</name>
<reference evidence="9 10" key="1">
    <citation type="journal article" date="2016" name="Nat. Commun.">
        <title>Thousands of microbial genomes shed light on interconnected biogeochemical processes in an aquifer system.</title>
        <authorList>
            <person name="Anantharaman K."/>
            <person name="Brown C.T."/>
            <person name="Hug L.A."/>
            <person name="Sharon I."/>
            <person name="Castelle C.J."/>
            <person name="Probst A.J."/>
            <person name="Thomas B.C."/>
            <person name="Singh A."/>
            <person name="Wilkins M.J."/>
            <person name="Karaoz U."/>
            <person name="Brodie E.L."/>
            <person name="Williams K.H."/>
            <person name="Hubbard S.S."/>
            <person name="Banfield J.F."/>
        </authorList>
    </citation>
    <scope>NUCLEOTIDE SEQUENCE [LARGE SCALE GENOMIC DNA]</scope>
</reference>
<dbReference type="EC" id="4.2.1.46" evidence="4 7"/>
<evidence type="ECO:0000256" key="6">
    <source>
        <dbReference type="ARBA" id="ARBA00023239"/>
    </source>
</evidence>
<organism evidence="9 10">
    <name type="scientific">Candidatus Doudnabacteria bacterium RIFCSPHIGHO2_01_FULL_46_24</name>
    <dbReference type="NCBI Taxonomy" id="1817825"/>
    <lineage>
        <taxon>Bacteria</taxon>
        <taxon>Candidatus Doudnaibacteriota</taxon>
    </lineage>
</organism>